<evidence type="ECO:0000313" key="6">
    <source>
        <dbReference type="EMBL" id="WKK83982.2"/>
    </source>
</evidence>
<dbReference type="PANTHER" id="PTHR38439">
    <property type="entry name" value="AURACYANIN-B"/>
    <property type="match status" value="1"/>
</dbReference>
<evidence type="ECO:0000256" key="1">
    <source>
        <dbReference type="ARBA" id="ARBA00022448"/>
    </source>
</evidence>
<dbReference type="NCBIfam" id="TIGR02695">
    <property type="entry name" value="azurin"/>
    <property type="match status" value="1"/>
</dbReference>
<dbReference type="PROSITE" id="PS51257">
    <property type="entry name" value="PROKAR_LIPOPROTEIN"/>
    <property type="match status" value="1"/>
</dbReference>
<organism evidence="6 7">
    <name type="scientific">Marivirga arenosa</name>
    <dbReference type="NCBI Taxonomy" id="3059076"/>
    <lineage>
        <taxon>Bacteria</taxon>
        <taxon>Pseudomonadati</taxon>
        <taxon>Bacteroidota</taxon>
        <taxon>Cytophagia</taxon>
        <taxon>Cytophagales</taxon>
        <taxon>Marivirgaceae</taxon>
        <taxon>Marivirga</taxon>
    </lineage>
</organism>
<dbReference type="AlphaFoldDB" id="A0AA49JDA2"/>
<dbReference type="SUPFAM" id="SSF49503">
    <property type="entry name" value="Cupredoxins"/>
    <property type="match status" value="1"/>
</dbReference>
<dbReference type="Proteomes" id="UP001244443">
    <property type="component" value="Chromosome"/>
</dbReference>
<dbReference type="GO" id="GO:0005507">
    <property type="term" value="F:copper ion binding"/>
    <property type="evidence" value="ECO:0007669"/>
    <property type="project" value="InterPro"/>
</dbReference>
<dbReference type="CDD" id="cd13922">
    <property type="entry name" value="Azurin"/>
    <property type="match status" value="1"/>
</dbReference>
<dbReference type="InterPro" id="IPR000923">
    <property type="entry name" value="BlueCu_1"/>
</dbReference>
<evidence type="ECO:0000256" key="3">
    <source>
        <dbReference type="ARBA" id="ARBA00022982"/>
    </source>
</evidence>
<dbReference type="Gene3D" id="2.60.40.420">
    <property type="entry name" value="Cupredoxins - blue copper proteins"/>
    <property type="match status" value="1"/>
</dbReference>
<reference evidence="6" key="1">
    <citation type="submission" date="2023-08" db="EMBL/GenBank/DDBJ databases">
        <title>Comparative genomics and taxonomic characterization of three novel marine species of genus Marivirga.</title>
        <authorList>
            <person name="Muhammad N."/>
            <person name="Kim S.-G."/>
        </authorList>
    </citation>
    <scope>NUCLEOTIDE SEQUENCE [LARGE SCALE GENOMIC DNA]</scope>
    <source>
        <strain evidence="6">ABR2-2</strain>
    </source>
</reference>
<keyword evidence="7" id="KW-1185">Reference proteome</keyword>
<name>A0AA49JDA2_9BACT</name>
<keyword evidence="4" id="KW-0186">Copper</keyword>
<accession>A0AA49JDA2</accession>
<keyword evidence="1" id="KW-0813">Transport</keyword>
<dbReference type="InterPro" id="IPR028871">
    <property type="entry name" value="BlueCu_1_BS"/>
</dbReference>
<evidence type="ECO:0000256" key="4">
    <source>
        <dbReference type="ARBA" id="ARBA00023008"/>
    </source>
</evidence>
<dbReference type="GO" id="GO:0009055">
    <property type="term" value="F:electron transfer activity"/>
    <property type="evidence" value="ECO:0007669"/>
    <property type="project" value="InterPro"/>
</dbReference>
<keyword evidence="3" id="KW-0249">Electron transport</keyword>
<protein>
    <submittedName>
        <fullName evidence="6">Azurin</fullName>
    </submittedName>
</protein>
<evidence type="ECO:0000313" key="7">
    <source>
        <dbReference type="Proteomes" id="UP001244443"/>
    </source>
</evidence>
<feature type="domain" description="Blue (type 1) copper" evidence="5">
    <location>
        <begin position="64"/>
        <end position="182"/>
    </location>
</feature>
<dbReference type="InterPro" id="IPR014068">
    <property type="entry name" value="Azurin"/>
</dbReference>
<dbReference type="RefSeq" id="WP_308356940.1">
    <property type="nucleotide sequence ID" value="NZ_CP129970.2"/>
</dbReference>
<dbReference type="EMBL" id="CP129970">
    <property type="protein sequence ID" value="WKK83982.2"/>
    <property type="molecule type" value="Genomic_DNA"/>
</dbReference>
<dbReference type="PANTHER" id="PTHR38439:SF2">
    <property type="entry name" value="OUTER MEMBRANE PROTEIN H.8"/>
    <property type="match status" value="1"/>
</dbReference>
<dbReference type="InterPro" id="IPR050845">
    <property type="entry name" value="Cu-binding_ET"/>
</dbReference>
<dbReference type="InterPro" id="IPR008972">
    <property type="entry name" value="Cupredoxin"/>
</dbReference>
<proteinExistence type="predicted"/>
<evidence type="ECO:0000259" key="5">
    <source>
        <dbReference type="Pfam" id="PF00127"/>
    </source>
</evidence>
<keyword evidence="2" id="KW-0479">Metal-binding</keyword>
<dbReference type="Pfam" id="PF00127">
    <property type="entry name" value="Copper-bind"/>
    <property type="match status" value="1"/>
</dbReference>
<gene>
    <name evidence="6" type="primary">azu</name>
    <name evidence="6" type="ORF">QYS48_17305</name>
</gene>
<sequence>MNYLKIILSILTVSLFLSCGRNQETEQASSDENQMTSKEIMQKEAEKKEKTEVTEEEEIIKIVIEADDQMQYNLDEMTVKAGSTVELTLKHVGQLPKDQMGHNWVLLKPEASIMQFSQKASSAKDNDYIPESLADQVIANTKMLGGGEEATITFEAPEKGTYDFICSFPGHAMIMQGKFIVE</sequence>
<evidence type="ECO:0000256" key="2">
    <source>
        <dbReference type="ARBA" id="ARBA00022723"/>
    </source>
</evidence>
<dbReference type="PROSITE" id="PS00196">
    <property type="entry name" value="COPPER_BLUE"/>
    <property type="match status" value="1"/>
</dbReference>